<evidence type="ECO:0000313" key="2">
    <source>
        <dbReference type="EMBL" id="MBB3040268.1"/>
    </source>
</evidence>
<protein>
    <recommendedName>
        <fullName evidence="4">DUF2613 family protein</fullName>
    </recommendedName>
</protein>
<sequence length="51" mass="5036">MQAFLITCVSLLVGGGLAGATIVGVVNNQTAAPSQSPGDSTNPSLVYGQTE</sequence>
<dbReference type="RefSeq" id="WP_183590319.1">
    <property type="nucleotide sequence ID" value="NZ_JACHWR010000001.1"/>
</dbReference>
<dbReference type="Proteomes" id="UP000589626">
    <property type="component" value="Unassembled WGS sequence"/>
</dbReference>
<comment type="caution">
    <text evidence="2">The sequence shown here is derived from an EMBL/GenBank/DDBJ whole genome shotgun (WGS) entry which is preliminary data.</text>
</comment>
<evidence type="ECO:0000256" key="1">
    <source>
        <dbReference type="SAM" id="MobiDB-lite"/>
    </source>
</evidence>
<gene>
    <name evidence="2" type="ORF">FHU40_000069</name>
</gene>
<reference evidence="2 3" key="1">
    <citation type="submission" date="2020-08" db="EMBL/GenBank/DDBJ databases">
        <title>Sequencing the genomes of 1000 actinobacteria strains.</title>
        <authorList>
            <person name="Klenk H.-P."/>
        </authorList>
    </citation>
    <scope>NUCLEOTIDE SEQUENCE [LARGE SCALE GENOMIC DNA]</scope>
    <source>
        <strain evidence="2 3">DSM 105498</strain>
    </source>
</reference>
<keyword evidence="3" id="KW-1185">Reference proteome</keyword>
<name>A0A7W4VRC5_9ACTN</name>
<proteinExistence type="predicted"/>
<feature type="region of interest" description="Disordered" evidence="1">
    <location>
        <begin position="30"/>
        <end position="51"/>
    </location>
</feature>
<evidence type="ECO:0008006" key="4">
    <source>
        <dbReference type="Google" id="ProtNLM"/>
    </source>
</evidence>
<dbReference type="EMBL" id="JACHWR010000001">
    <property type="protein sequence ID" value="MBB3040268.1"/>
    <property type="molecule type" value="Genomic_DNA"/>
</dbReference>
<accession>A0A7W4VRC5</accession>
<evidence type="ECO:0000313" key="3">
    <source>
        <dbReference type="Proteomes" id="UP000589626"/>
    </source>
</evidence>
<dbReference type="AlphaFoldDB" id="A0A7W4VRC5"/>
<organism evidence="2 3">
    <name type="scientific">Nocardioides soli</name>
    <dbReference type="NCBI Taxonomy" id="1036020"/>
    <lineage>
        <taxon>Bacteria</taxon>
        <taxon>Bacillati</taxon>
        <taxon>Actinomycetota</taxon>
        <taxon>Actinomycetes</taxon>
        <taxon>Propionibacteriales</taxon>
        <taxon>Nocardioidaceae</taxon>
        <taxon>Nocardioides</taxon>
    </lineage>
</organism>